<name>A0A3A8EMP2_9GAMM</name>
<gene>
    <name evidence="1" type="ORF">D7V21_16500</name>
</gene>
<dbReference type="RefSeq" id="WP_120371459.1">
    <property type="nucleotide sequence ID" value="NZ_RAXU01000040.1"/>
</dbReference>
<protein>
    <submittedName>
        <fullName evidence="1">Uncharacterized protein</fullName>
    </submittedName>
</protein>
<organism evidence="1 2">
    <name type="scientific">Acinetobacter guerrae</name>
    <dbReference type="NCBI Taxonomy" id="1843371"/>
    <lineage>
        <taxon>Bacteria</taxon>
        <taxon>Pseudomonadati</taxon>
        <taxon>Pseudomonadota</taxon>
        <taxon>Gammaproteobacteria</taxon>
        <taxon>Moraxellales</taxon>
        <taxon>Moraxellaceae</taxon>
        <taxon>Acinetobacter</taxon>
    </lineage>
</organism>
<dbReference type="Proteomes" id="UP000269001">
    <property type="component" value="Unassembled WGS sequence"/>
</dbReference>
<comment type="caution">
    <text evidence="1">The sequence shown here is derived from an EMBL/GenBank/DDBJ whole genome shotgun (WGS) entry which is preliminary data.</text>
</comment>
<proteinExistence type="predicted"/>
<evidence type="ECO:0000313" key="1">
    <source>
        <dbReference type="EMBL" id="RKG30121.1"/>
    </source>
</evidence>
<reference evidence="1 2" key="1">
    <citation type="submission" date="2018-09" db="EMBL/GenBank/DDBJ databases">
        <title>The draft genome of Acinetobacter spp. strains.</title>
        <authorList>
            <person name="Qin J."/>
            <person name="Feng Y."/>
            <person name="Zong Z."/>
        </authorList>
    </citation>
    <scope>NUCLEOTIDE SEQUENCE [LARGE SCALE GENOMIC DNA]</scope>
    <source>
        <strain evidence="1 2">WCHAc060096</strain>
    </source>
</reference>
<evidence type="ECO:0000313" key="2">
    <source>
        <dbReference type="Proteomes" id="UP000269001"/>
    </source>
</evidence>
<sequence length="165" mass="19328">MTLKALYIELYYGEYSYSERIKKLIEYIENNENIPVELLELYPNYEPRLLSVIQTKDSKFSSNCLEAEILAAKFFLGVLTDYKNGNLSPLKLCTIFSNLESGFLDAPRGLENNIAYYPEWIGDFYDACDWCDETWTIENSPHLIDAIQHQINVIHEWLQHFKRGL</sequence>
<dbReference type="EMBL" id="RAXU01000040">
    <property type="protein sequence ID" value="RKG30121.1"/>
    <property type="molecule type" value="Genomic_DNA"/>
</dbReference>
<keyword evidence="2" id="KW-1185">Reference proteome</keyword>
<accession>A0A3A8EMP2</accession>
<dbReference type="AlphaFoldDB" id="A0A3A8EMP2"/>